<evidence type="ECO:0000259" key="8">
    <source>
        <dbReference type="Pfam" id="PF23016"/>
    </source>
</evidence>
<evidence type="ECO:0000256" key="6">
    <source>
        <dbReference type="HAMAP-Rule" id="MF_01877"/>
    </source>
</evidence>
<dbReference type="InterPro" id="IPR035996">
    <property type="entry name" value="4pyrrol_Methylase_sf"/>
</dbReference>
<evidence type="ECO:0000256" key="4">
    <source>
        <dbReference type="ARBA" id="ARBA00022679"/>
    </source>
</evidence>
<dbReference type="InterPro" id="IPR000878">
    <property type="entry name" value="4pyrrol_Mease"/>
</dbReference>
<dbReference type="Proteomes" id="UP000663570">
    <property type="component" value="Chromosome"/>
</dbReference>
<dbReference type="Gene3D" id="3.40.1010.10">
    <property type="entry name" value="Cobalt-precorrin-4 Transmethylase, Domain 1"/>
    <property type="match status" value="1"/>
</dbReference>
<comment type="function">
    <text evidence="6">Catalyzes the 2'-O-methylation of the ribose of cytidine 1402 (C1402) in 16S rRNA.</text>
</comment>
<dbReference type="EC" id="2.1.1.198" evidence="6"/>
<dbReference type="EMBL" id="CP071060">
    <property type="protein sequence ID" value="QSI76122.1"/>
    <property type="molecule type" value="Genomic_DNA"/>
</dbReference>
<keyword evidence="5 6" id="KW-0949">S-adenosyl-L-methionine</keyword>
<keyword evidence="1 6" id="KW-0963">Cytoplasm</keyword>
<feature type="domain" description="RsmI HTH" evidence="8">
    <location>
        <begin position="249"/>
        <end position="293"/>
    </location>
</feature>
<accession>A0ABX7M2X5</accession>
<evidence type="ECO:0000256" key="1">
    <source>
        <dbReference type="ARBA" id="ARBA00022490"/>
    </source>
</evidence>
<dbReference type="PIRSF" id="PIRSF005917">
    <property type="entry name" value="MTase_YraL"/>
    <property type="match status" value="1"/>
</dbReference>
<comment type="catalytic activity">
    <reaction evidence="6">
        <text>cytidine(1402) in 16S rRNA + S-adenosyl-L-methionine = 2'-O-methylcytidine(1402) in 16S rRNA + S-adenosyl-L-homocysteine + H(+)</text>
        <dbReference type="Rhea" id="RHEA:42924"/>
        <dbReference type="Rhea" id="RHEA-COMP:10285"/>
        <dbReference type="Rhea" id="RHEA-COMP:10286"/>
        <dbReference type="ChEBI" id="CHEBI:15378"/>
        <dbReference type="ChEBI" id="CHEBI:57856"/>
        <dbReference type="ChEBI" id="CHEBI:59789"/>
        <dbReference type="ChEBI" id="CHEBI:74495"/>
        <dbReference type="ChEBI" id="CHEBI:82748"/>
        <dbReference type="EC" id="2.1.1.198"/>
    </reaction>
</comment>
<dbReference type="GO" id="GO:0008168">
    <property type="term" value="F:methyltransferase activity"/>
    <property type="evidence" value="ECO:0007669"/>
    <property type="project" value="UniProtKB-KW"/>
</dbReference>
<dbReference type="InterPro" id="IPR014777">
    <property type="entry name" value="4pyrrole_Mease_sub1"/>
</dbReference>
<proteinExistence type="inferred from homology"/>
<dbReference type="Gene3D" id="3.30.950.10">
    <property type="entry name" value="Methyltransferase, Cobalt-precorrin-4 Transmethylase, Domain 2"/>
    <property type="match status" value="1"/>
</dbReference>
<dbReference type="GO" id="GO:0032259">
    <property type="term" value="P:methylation"/>
    <property type="evidence" value="ECO:0007669"/>
    <property type="project" value="UniProtKB-KW"/>
</dbReference>
<evidence type="ECO:0000256" key="2">
    <source>
        <dbReference type="ARBA" id="ARBA00022552"/>
    </source>
</evidence>
<dbReference type="HAMAP" id="MF_01877">
    <property type="entry name" value="16SrRNA_methyltr_I"/>
    <property type="match status" value="1"/>
</dbReference>
<comment type="subcellular location">
    <subcellularLocation>
        <location evidence="6">Cytoplasm</location>
    </subcellularLocation>
</comment>
<dbReference type="CDD" id="cd11648">
    <property type="entry name" value="RsmI"/>
    <property type="match status" value="1"/>
</dbReference>
<evidence type="ECO:0000259" key="7">
    <source>
        <dbReference type="Pfam" id="PF00590"/>
    </source>
</evidence>
<reference evidence="9 10" key="1">
    <citation type="submission" date="2021-02" db="EMBL/GenBank/DDBJ databases">
        <title>Niveibacterium changnyeongensis HC41.</title>
        <authorList>
            <person name="Kang M."/>
        </authorList>
    </citation>
    <scope>NUCLEOTIDE SEQUENCE [LARGE SCALE GENOMIC DNA]</scope>
    <source>
        <strain evidence="9 10">HC41</strain>
    </source>
</reference>
<gene>
    <name evidence="6 9" type="primary">rsmI</name>
    <name evidence="9" type="ORF">JY500_16835</name>
</gene>
<dbReference type="PANTHER" id="PTHR46111:SF1">
    <property type="entry name" value="RIBOSOMAL RNA SMALL SUBUNIT METHYLTRANSFERASE I"/>
    <property type="match status" value="1"/>
</dbReference>
<sequence length="296" mass="31348">MDSSDQSHALPPANRVLLAKPALYIVATPLGNLYDITMRALAVLGKVDAIAAEDTRHTRRLLDHFGIRTRLLAVHQHNEQAAADGLVGLLEQGQHIALVTDAGTPAVSDPGARVVARVQAAGFPVVPVPGPSAVTTALSASGLVEGRFLFVGFLPPKATARRAELEALASTPAALVFYEAPHRVVECVADLAAVFGGQRELVVARELTKLHEQIARMPLAEAADWFAADSDRSRGEFVLIVAPPIVAEGLSPETERTLRLLLDELPLKTAAKLAAQLTGANKNALYERALALKDAG</sequence>
<protein>
    <recommendedName>
        <fullName evidence="6">Ribosomal RNA small subunit methyltransferase I</fullName>
        <ecNumber evidence="6">2.1.1.198</ecNumber>
    </recommendedName>
    <alternativeName>
        <fullName evidence="6">16S rRNA 2'-O-ribose C1402 methyltransferase</fullName>
    </alternativeName>
    <alternativeName>
        <fullName evidence="6">rRNA (cytidine-2'-O-)-methyltransferase RsmI</fullName>
    </alternativeName>
</protein>
<feature type="domain" description="Tetrapyrrole methylase" evidence="7">
    <location>
        <begin position="23"/>
        <end position="222"/>
    </location>
</feature>
<dbReference type="InterPro" id="IPR008189">
    <property type="entry name" value="rRNA_ssu_MeTfrase_I"/>
</dbReference>
<dbReference type="Pfam" id="PF23016">
    <property type="entry name" value="RsmI_C"/>
    <property type="match status" value="1"/>
</dbReference>
<name>A0ABX7M2X5_9RHOO</name>
<dbReference type="PANTHER" id="PTHR46111">
    <property type="entry name" value="RIBOSOMAL RNA SMALL SUBUNIT METHYLTRANSFERASE I"/>
    <property type="match status" value="1"/>
</dbReference>
<comment type="similarity">
    <text evidence="6">Belongs to the methyltransferase superfamily. RsmI family.</text>
</comment>
<dbReference type="InterPro" id="IPR053910">
    <property type="entry name" value="RsmI_HTH"/>
</dbReference>
<keyword evidence="10" id="KW-1185">Reference proteome</keyword>
<keyword evidence="4 6" id="KW-0808">Transferase</keyword>
<dbReference type="SUPFAM" id="SSF53790">
    <property type="entry name" value="Tetrapyrrole methylase"/>
    <property type="match status" value="1"/>
</dbReference>
<evidence type="ECO:0000256" key="3">
    <source>
        <dbReference type="ARBA" id="ARBA00022603"/>
    </source>
</evidence>
<keyword evidence="3 6" id="KW-0489">Methyltransferase</keyword>
<dbReference type="Pfam" id="PF00590">
    <property type="entry name" value="TP_methylase"/>
    <property type="match status" value="1"/>
</dbReference>
<evidence type="ECO:0000256" key="5">
    <source>
        <dbReference type="ARBA" id="ARBA00022691"/>
    </source>
</evidence>
<dbReference type="NCBIfam" id="TIGR00096">
    <property type="entry name" value="16S rRNA (cytidine(1402)-2'-O)-methyltransferase"/>
    <property type="match status" value="1"/>
</dbReference>
<evidence type="ECO:0000313" key="9">
    <source>
        <dbReference type="EMBL" id="QSI76122.1"/>
    </source>
</evidence>
<evidence type="ECO:0000313" key="10">
    <source>
        <dbReference type="Proteomes" id="UP000663570"/>
    </source>
</evidence>
<dbReference type="InterPro" id="IPR014776">
    <property type="entry name" value="4pyrrole_Mease_sub2"/>
</dbReference>
<organism evidence="9 10">
    <name type="scientific">Niveibacterium microcysteis</name>
    <dbReference type="NCBI Taxonomy" id="2811415"/>
    <lineage>
        <taxon>Bacteria</taxon>
        <taxon>Pseudomonadati</taxon>
        <taxon>Pseudomonadota</taxon>
        <taxon>Betaproteobacteria</taxon>
        <taxon>Rhodocyclales</taxon>
        <taxon>Rhodocyclaceae</taxon>
        <taxon>Niveibacterium</taxon>
    </lineage>
</organism>
<keyword evidence="2 6" id="KW-0698">rRNA processing</keyword>